<gene>
    <name evidence="2" type="ORF">AVDCRST_MAG84-5312</name>
</gene>
<organism evidence="2">
    <name type="scientific">uncultured Microcoleus sp</name>
    <dbReference type="NCBI Taxonomy" id="259945"/>
    <lineage>
        <taxon>Bacteria</taxon>
        <taxon>Bacillati</taxon>
        <taxon>Cyanobacteriota</taxon>
        <taxon>Cyanophyceae</taxon>
        <taxon>Oscillatoriophycideae</taxon>
        <taxon>Oscillatoriales</taxon>
        <taxon>Microcoleaceae</taxon>
        <taxon>Microcoleus</taxon>
        <taxon>environmental samples</taxon>
    </lineage>
</organism>
<dbReference type="EMBL" id="CADCTZ010001215">
    <property type="protein sequence ID" value="CAA9385440.1"/>
    <property type="molecule type" value="Genomic_DNA"/>
</dbReference>
<dbReference type="SUPFAM" id="SSF158682">
    <property type="entry name" value="TerB-like"/>
    <property type="match status" value="1"/>
</dbReference>
<dbReference type="InterPro" id="IPR009717">
    <property type="entry name" value="Mo-dep_Nase_C"/>
</dbReference>
<accession>A0A6J4NDJ4</accession>
<name>A0A6J4NDJ4_9CYAN</name>
<dbReference type="Gene3D" id="1.10.3680.10">
    <property type="entry name" value="TerB-like"/>
    <property type="match status" value="1"/>
</dbReference>
<dbReference type="AlphaFoldDB" id="A0A6J4NDJ4"/>
<feature type="domain" description="Mo-dependent nitrogenase C-terminal" evidence="1">
    <location>
        <begin position="215"/>
        <end position="297"/>
    </location>
</feature>
<evidence type="ECO:0000313" key="2">
    <source>
        <dbReference type="EMBL" id="CAA9385440.1"/>
    </source>
</evidence>
<proteinExistence type="predicted"/>
<dbReference type="CDD" id="cd07177">
    <property type="entry name" value="terB_like"/>
    <property type="match status" value="1"/>
</dbReference>
<dbReference type="Pfam" id="PF06967">
    <property type="entry name" value="Mo-nitro_C"/>
    <property type="match status" value="1"/>
</dbReference>
<protein>
    <submittedName>
        <fullName evidence="2">Tellurite resistance protein</fullName>
    </submittedName>
</protein>
<sequence>MLLTRPLQAFGAIFGHQPSTNRSSIEQKSSNSCLEENINPAVNEQIDWYIQMEMLMSNANSSCTDEEITAWLRGLLTIAWADGNFDEDEQKMIANFTQDEVHPVSFEGDFEPIAAEELAAALGEDTAKGEDFLRTAVMVALADGTYSLSEDEVIYKFCTALGQNVEVIEALRHTIEDSKCDPQGPSSQIVFDANVAPVAGTPLSSRLPKPHQKNVLQPVKDWLDAWEIHDPKVAHFVCKMIPPQCPFERDVVLFGRKIVHIPAMCKINPLYEQLVGMRFRALCYLADECKEDISSYC</sequence>
<evidence type="ECO:0000259" key="1">
    <source>
        <dbReference type="Pfam" id="PF06967"/>
    </source>
</evidence>
<dbReference type="InterPro" id="IPR029024">
    <property type="entry name" value="TerB-like"/>
</dbReference>
<reference evidence="2" key="1">
    <citation type="submission" date="2020-02" db="EMBL/GenBank/DDBJ databases">
        <authorList>
            <person name="Meier V. D."/>
        </authorList>
    </citation>
    <scope>NUCLEOTIDE SEQUENCE</scope>
    <source>
        <strain evidence="2">AVDCRST_MAG84</strain>
    </source>
</reference>